<keyword evidence="12" id="KW-0418">Kinase</keyword>
<evidence type="ECO:0000256" key="9">
    <source>
        <dbReference type="ARBA" id="ARBA00022729"/>
    </source>
</evidence>
<dbReference type="EMBL" id="RXIC02000024">
    <property type="protein sequence ID" value="KAB1211150.1"/>
    <property type="molecule type" value="Genomic_DNA"/>
</dbReference>
<evidence type="ECO:0000256" key="2">
    <source>
        <dbReference type="ARBA" id="ARBA00004479"/>
    </source>
</evidence>
<dbReference type="PANTHER" id="PTHR45974:SF266">
    <property type="entry name" value="LEUCINE-RICH REPEAT RECEPTOR PROTEIN KINASE HPCA1"/>
    <property type="match status" value="1"/>
</dbReference>
<keyword evidence="24" id="KW-1185">Reference proteome</keyword>
<gene>
    <name evidence="23" type="ORF">CJ030_MR6G021660</name>
</gene>
<keyword evidence="4" id="KW-0964">Secreted</keyword>
<feature type="domain" description="Protein kinase" evidence="22">
    <location>
        <begin position="973"/>
        <end position="1123"/>
    </location>
</feature>
<dbReference type="InterPro" id="IPR011009">
    <property type="entry name" value="Kinase-like_dom_sf"/>
</dbReference>
<keyword evidence="11 19" id="KW-0547">Nucleotide-binding</keyword>
<evidence type="ECO:0000256" key="1">
    <source>
        <dbReference type="ARBA" id="ARBA00004191"/>
    </source>
</evidence>
<dbReference type="InterPro" id="IPR032675">
    <property type="entry name" value="LRR_dom_sf"/>
</dbReference>
<keyword evidence="15 21" id="KW-0472">Membrane</keyword>
<comment type="similarity">
    <text evidence="18">Belongs to the polygalacturonase-inhibiting protein family.</text>
</comment>
<evidence type="ECO:0000256" key="19">
    <source>
        <dbReference type="PROSITE-ProRule" id="PRU10141"/>
    </source>
</evidence>
<evidence type="ECO:0000313" key="23">
    <source>
        <dbReference type="EMBL" id="KAB1211150.1"/>
    </source>
</evidence>
<evidence type="ECO:0000256" key="7">
    <source>
        <dbReference type="ARBA" id="ARBA00022679"/>
    </source>
</evidence>
<dbReference type="SUPFAM" id="SSF52058">
    <property type="entry name" value="L domain-like"/>
    <property type="match status" value="2"/>
</dbReference>
<dbReference type="GO" id="GO:0005524">
    <property type="term" value="F:ATP binding"/>
    <property type="evidence" value="ECO:0007669"/>
    <property type="project" value="UniProtKB-UniRule"/>
</dbReference>
<evidence type="ECO:0000256" key="6">
    <source>
        <dbReference type="ARBA" id="ARBA00022614"/>
    </source>
</evidence>
<dbReference type="FunFam" id="1.10.510.10:FF:000453">
    <property type="entry name" value="LRR receptor-like serine/threonine-protein kinase HSL2"/>
    <property type="match status" value="1"/>
</dbReference>
<reference evidence="23 24" key="1">
    <citation type="journal article" date="2019" name="Plant Biotechnol. J.">
        <title>The red bayberry genome and genetic basis of sex determination.</title>
        <authorList>
            <person name="Jia H.M."/>
            <person name="Jia H.J."/>
            <person name="Cai Q.L."/>
            <person name="Wang Y."/>
            <person name="Zhao H.B."/>
            <person name="Yang W.F."/>
            <person name="Wang G.Y."/>
            <person name="Li Y.H."/>
            <person name="Zhan D.L."/>
            <person name="Shen Y.T."/>
            <person name="Niu Q.F."/>
            <person name="Chang L."/>
            <person name="Qiu J."/>
            <person name="Zhao L."/>
            <person name="Xie H.B."/>
            <person name="Fu W.Y."/>
            <person name="Jin J."/>
            <person name="Li X.W."/>
            <person name="Jiao Y."/>
            <person name="Zhou C.C."/>
            <person name="Tu T."/>
            <person name="Chai C.Y."/>
            <person name="Gao J.L."/>
            <person name="Fan L.J."/>
            <person name="van de Weg E."/>
            <person name="Wang J.Y."/>
            <person name="Gao Z.S."/>
        </authorList>
    </citation>
    <scope>NUCLEOTIDE SEQUENCE [LARGE SCALE GENOMIC DNA]</scope>
    <source>
        <tissue evidence="23">Leaves</tissue>
    </source>
</reference>
<feature type="region of interest" description="Disordered" evidence="20">
    <location>
        <begin position="936"/>
        <end position="955"/>
    </location>
</feature>
<dbReference type="Pfam" id="PF07714">
    <property type="entry name" value="PK_Tyr_Ser-Thr"/>
    <property type="match status" value="2"/>
</dbReference>
<dbReference type="Gene3D" id="3.80.10.10">
    <property type="entry name" value="Ribonuclease Inhibitor"/>
    <property type="match status" value="3"/>
</dbReference>
<evidence type="ECO:0000256" key="17">
    <source>
        <dbReference type="ARBA" id="ARBA00023180"/>
    </source>
</evidence>
<dbReference type="OrthoDB" id="2015206at2759"/>
<name>A0A6A1VJB4_9ROSI</name>
<evidence type="ECO:0000256" key="20">
    <source>
        <dbReference type="SAM" id="MobiDB-lite"/>
    </source>
</evidence>
<dbReference type="InterPro" id="IPR008271">
    <property type="entry name" value="Ser/Thr_kinase_AS"/>
</dbReference>
<dbReference type="SUPFAM" id="SSF56112">
    <property type="entry name" value="Protein kinase-like (PK-like)"/>
    <property type="match status" value="2"/>
</dbReference>
<dbReference type="PROSITE" id="PS00108">
    <property type="entry name" value="PROTEIN_KINASE_ST"/>
    <property type="match status" value="1"/>
</dbReference>
<evidence type="ECO:0000256" key="21">
    <source>
        <dbReference type="SAM" id="Phobius"/>
    </source>
</evidence>
<keyword evidence="16" id="KW-0675">Receptor</keyword>
<keyword evidence="13 19" id="KW-0067">ATP-binding</keyword>
<accession>A0A6A1VJB4</accession>
<evidence type="ECO:0000256" key="5">
    <source>
        <dbReference type="ARBA" id="ARBA00022527"/>
    </source>
</evidence>
<dbReference type="AlphaFoldDB" id="A0A6A1VJB4"/>
<dbReference type="InterPro" id="IPR001245">
    <property type="entry name" value="Ser-Thr/Tyr_kinase_cat_dom"/>
</dbReference>
<keyword evidence="6" id="KW-0433">Leucine-rich repeat</keyword>
<dbReference type="FunFam" id="3.30.200.20:FF:000328">
    <property type="entry name" value="Leucine-rich repeat protein kinase family protein"/>
    <property type="match status" value="1"/>
</dbReference>
<keyword evidence="10" id="KW-0677">Repeat</keyword>
<comment type="subcellular location">
    <subcellularLocation>
        <location evidence="2">Membrane</location>
        <topology evidence="2">Single-pass type I membrane protein</topology>
    </subcellularLocation>
    <subcellularLocation>
        <location evidence="1">Secreted</location>
        <location evidence="1">Cell wall</location>
    </subcellularLocation>
</comment>
<keyword evidence="9" id="KW-0732">Signal</keyword>
<evidence type="ECO:0000313" key="24">
    <source>
        <dbReference type="Proteomes" id="UP000516437"/>
    </source>
</evidence>
<evidence type="ECO:0000256" key="3">
    <source>
        <dbReference type="ARBA" id="ARBA00012513"/>
    </source>
</evidence>
<dbReference type="PANTHER" id="PTHR45974">
    <property type="entry name" value="RECEPTOR-LIKE PROTEIN 55"/>
    <property type="match status" value="1"/>
</dbReference>
<feature type="transmembrane region" description="Helical" evidence="21">
    <location>
        <begin position="884"/>
        <end position="907"/>
    </location>
</feature>
<evidence type="ECO:0000256" key="15">
    <source>
        <dbReference type="ARBA" id="ARBA00023136"/>
    </source>
</evidence>
<dbReference type="InterPro" id="IPR001611">
    <property type="entry name" value="Leu-rich_rpt"/>
</dbReference>
<evidence type="ECO:0000256" key="14">
    <source>
        <dbReference type="ARBA" id="ARBA00022989"/>
    </source>
</evidence>
<dbReference type="PROSITE" id="PS00107">
    <property type="entry name" value="PROTEIN_KINASE_ATP"/>
    <property type="match status" value="1"/>
</dbReference>
<feature type="transmembrane region" description="Helical" evidence="21">
    <location>
        <begin position="455"/>
        <end position="478"/>
    </location>
</feature>
<keyword evidence="8 21" id="KW-0812">Transmembrane</keyword>
<keyword evidence="5" id="KW-0723">Serine/threonine-protein kinase</keyword>
<dbReference type="InterPro" id="IPR017441">
    <property type="entry name" value="Protein_kinase_ATP_BS"/>
</dbReference>
<dbReference type="Gene3D" id="1.10.510.10">
    <property type="entry name" value="Transferase(Phosphotransferase) domain 1"/>
    <property type="match status" value="2"/>
</dbReference>
<dbReference type="CDD" id="cd14066">
    <property type="entry name" value="STKc_IRAK"/>
    <property type="match status" value="1"/>
</dbReference>
<dbReference type="Gene3D" id="3.30.200.20">
    <property type="entry name" value="Phosphorylase Kinase, domain 1"/>
    <property type="match status" value="1"/>
</dbReference>
<evidence type="ECO:0000256" key="11">
    <source>
        <dbReference type="ARBA" id="ARBA00022741"/>
    </source>
</evidence>
<evidence type="ECO:0000256" key="10">
    <source>
        <dbReference type="ARBA" id="ARBA00022737"/>
    </source>
</evidence>
<dbReference type="Pfam" id="PF00560">
    <property type="entry name" value="LRR_1"/>
    <property type="match status" value="2"/>
</dbReference>
<dbReference type="SMART" id="SM00220">
    <property type="entry name" value="S_TKc"/>
    <property type="match status" value="1"/>
</dbReference>
<keyword evidence="14 21" id="KW-1133">Transmembrane helix</keyword>
<evidence type="ECO:0000256" key="12">
    <source>
        <dbReference type="ARBA" id="ARBA00022777"/>
    </source>
</evidence>
<keyword evidence="7" id="KW-0808">Transferase</keyword>
<keyword evidence="4" id="KW-0134">Cell wall</keyword>
<proteinExistence type="inferred from homology"/>
<dbReference type="Proteomes" id="UP000516437">
    <property type="component" value="Chromosome 6"/>
</dbReference>
<evidence type="ECO:0000256" key="18">
    <source>
        <dbReference type="ARBA" id="ARBA00038043"/>
    </source>
</evidence>
<evidence type="ECO:0000256" key="13">
    <source>
        <dbReference type="ARBA" id="ARBA00022840"/>
    </source>
</evidence>
<dbReference type="EC" id="2.7.11.1" evidence="3"/>
<evidence type="ECO:0000256" key="4">
    <source>
        <dbReference type="ARBA" id="ARBA00022512"/>
    </source>
</evidence>
<keyword evidence="17" id="KW-0325">Glycoprotein</keyword>
<evidence type="ECO:0000256" key="8">
    <source>
        <dbReference type="ARBA" id="ARBA00022692"/>
    </source>
</evidence>
<dbReference type="GO" id="GO:0004674">
    <property type="term" value="F:protein serine/threonine kinase activity"/>
    <property type="evidence" value="ECO:0007669"/>
    <property type="project" value="UniProtKB-KW"/>
</dbReference>
<dbReference type="InterPro" id="IPR000719">
    <property type="entry name" value="Prot_kinase_dom"/>
</dbReference>
<protein>
    <recommendedName>
        <fullName evidence="3">non-specific serine/threonine protein kinase</fullName>
        <ecNumber evidence="3">2.7.11.1</ecNumber>
    </recommendedName>
</protein>
<comment type="caution">
    <text evidence="23">The sequence shown here is derived from an EMBL/GenBank/DDBJ whole genome shotgun (WGS) entry which is preliminary data.</text>
</comment>
<dbReference type="GO" id="GO:0016020">
    <property type="term" value="C:membrane"/>
    <property type="evidence" value="ECO:0007669"/>
    <property type="project" value="UniProtKB-SubCell"/>
</dbReference>
<evidence type="ECO:0000259" key="22">
    <source>
        <dbReference type="PROSITE" id="PS50011"/>
    </source>
</evidence>
<sequence>MSLENSWQNPPHNWVGSDPCGSLWVGIGCNNSRVTSIMLTGMNLTGQLSGDIGSLTELETLSLTDCGLYGPIPGTIGSLQQLIFLDLNSNKFSGKIPNSIGNLSNLYYLDFTGNQLDGSIPVSVGTLPGLDMLLQAKHLLLDNNKLAGSIPSTLGLVKSLEVVRLDRNSLSSPLPTTLRNLTNVSELYLSNNLLTGPMLNLTGMNLLSYLLAFYVRMMENTRLQGQIPVNLFSIPNLQSVVLSNNQLNGTLNIGTAFSNELQYIDLQNNSITSFQSITGGQSITLLLVGNPICENTNSVARSYCTVAPSNSSYSTPPNNCSQVSCGSNQVASPHCKCAYPYTVSIFFMTLSSLDLGNSSYYSALEELLIQKFQSSELPVDSISLSNPTMESSGYLELTLEVFPSGEDHFNQTAISMLGSVLVNMTFDPPAAFGPFYIISQPYPYAESGKTVSSGVIIGAAVGGSVLLLLLVLAGVYAFRQKKRAERATEQNNPFANWDPVLGSGGAPQLKAAKQFFFEELKKYTNSFSEANAIGSGGYGKVYKGTLSSGQMIAIKRAQKDSTQGGLEFKTEIELLSRVHHRNLVTLLGFCFDQGEQMLVYEYIPNGTLMDSLSGTSPPSSSSRSPLYMNLLSKPDVQHALSSFKSSHGQAQISHAGKSGIRLDWMRRLKVAIGAARGLVYLHEDANPPIIHRDIKSNNILLDERLNAKVADFGLSKLKVDSERSYVSTQVKGTLGYMDPEYYMTQQLTEKSDVYSFGVLMLELITARKPIERGKFIVREVRNVMDKTKVLYNLQEIIDPAIGLGKTLEGLEKYVDLAMRCVEESGADRPTMSEAVKEIEDIMQLAGMNPNAELVPTSASTFDEVRHRDLCGVPMGPCKTSSKRFTLIIVFLVSAVAALASIGAFLFIRGRRAQQSQYQLAHETETQKNLDACDMGRRKFQSSPRPGEGRKGEQGKLHFVRSDGESFDLPDLLRASAEVLGSGSFGSSYKATLLGGRTVAVKRFRKMNRVGKEEFHDHMRRLGRLSHPNVLSLVAFYHAKEEKLLISDFVQNGSLASHLHARRAPGEPGLDWPTRLKIIKGVARGLAYLHKEFPSLALPHGRGPNVKVLRGLNGGLRYCQHINE</sequence>
<evidence type="ECO:0000256" key="16">
    <source>
        <dbReference type="ARBA" id="ARBA00023170"/>
    </source>
</evidence>
<feature type="compositionally biased region" description="Basic and acidic residues" evidence="20">
    <location>
        <begin position="946"/>
        <end position="955"/>
    </location>
</feature>
<feature type="binding site" evidence="19">
    <location>
        <position position="555"/>
    </location>
    <ligand>
        <name>ATP</name>
        <dbReference type="ChEBI" id="CHEBI:30616"/>
    </ligand>
</feature>
<dbReference type="FunFam" id="3.80.10.10:FF:000400">
    <property type="entry name" value="Nuclear pore complex protein NUP107"/>
    <property type="match status" value="1"/>
</dbReference>
<feature type="domain" description="Protein kinase" evidence="22">
    <location>
        <begin position="527"/>
        <end position="842"/>
    </location>
</feature>
<organism evidence="23 24">
    <name type="scientific">Morella rubra</name>
    <name type="common">Chinese bayberry</name>
    <dbReference type="NCBI Taxonomy" id="262757"/>
    <lineage>
        <taxon>Eukaryota</taxon>
        <taxon>Viridiplantae</taxon>
        <taxon>Streptophyta</taxon>
        <taxon>Embryophyta</taxon>
        <taxon>Tracheophyta</taxon>
        <taxon>Spermatophyta</taxon>
        <taxon>Magnoliopsida</taxon>
        <taxon>eudicotyledons</taxon>
        <taxon>Gunneridae</taxon>
        <taxon>Pentapetalae</taxon>
        <taxon>rosids</taxon>
        <taxon>fabids</taxon>
        <taxon>Fagales</taxon>
        <taxon>Myricaceae</taxon>
        <taxon>Morella</taxon>
    </lineage>
</organism>
<dbReference type="PROSITE" id="PS50011">
    <property type="entry name" value="PROTEIN_KINASE_DOM"/>
    <property type="match status" value="2"/>
</dbReference>